<dbReference type="CDD" id="cd07377">
    <property type="entry name" value="WHTH_GntR"/>
    <property type="match status" value="1"/>
</dbReference>
<evidence type="ECO:0000313" key="7">
    <source>
        <dbReference type="Proteomes" id="UP001164506"/>
    </source>
</evidence>
<feature type="region of interest" description="Disordered" evidence="4">
    <location>
        <begin position="164"/>
        <end position="183"/>
    </location>
</feature>
<feature type="compositionally biased region" description="Basic residues" evidence="4">
    <location>
        <begin position="166"/>
        <end position="176"/>
    </location>
</feature>
<feature type="domain" description="HTH gntR-type" evidence="5">
    <location>
        <begin position="105"/>
        <end position="173"/>
    </location>
</feature>
<keyword evidence="7" id="KW-1185">Reference proteome</keyword>
<gene>
    <name evidence="6" type="ORF">LDH80_23040</name>
</gene>
<evidence type="ECO:0000256" key="3">
    <source>
        <dbReference type="ARBA" id="ARBA00023163"/>
    </source>
</evidence>
<dbReference type="Proteomes" id="UP001164506">
    <property type="component" value="Chromosome"/>
</dbReference>
<organism evidence="6 7">
    <name type="scientific">Streptomyces tanashiensis</name>
    <dbReference type="NCBI Taxonomy" id="67367"/>
    <lineage>
        <taxon>Bacteria</taxon>
        <taxon>Bacillati</taxon>
        <taxon>Actinomycetota</taxon>
        <taxon>Actinomycetes</taxon>
        <taxon>Kitasatosporales</taxon>
        <taxon>Streptomycetaceae</taxon>
        <taxon>Streptomyces</taxon>
    </lineage>
</organism>
<keyword evidence="3" id="KW-0804">Transcription</keyword>
<dbReference type="PROSITE" id="PS50949">
    <property type="entry name" value="HTH_GNTR"/>
    <property type="match status" value="1"/>
</dbReference>
<dbReference type="RefSeq" id="WP_267259326.1">
    <property type="nucleotide sequence ID" value="NZ_CP084204.1"/>
</dbReference>
<dbReference type="GeneID" id="95602375"/>
<dbReference type="Gene3D" id="1.10.10.10">
    <property type="entry name" value="Winged helix-like DNA-binding domain superfamily/Winged helix DNA-binding domain"/>
    <property type="match status" value="1"/>
</dbReference>
<evidence type="ECO:0000259" key="5">
    <source>
        <dbReference type="PROSITE" id="PS50949"/>
    </source>
</evidence>
<accession>A0ABY6R0G6</accession>
<dbReference type="InterPro" id="IPR036388">
    <property type="entry name" value="WH-like_DNA-bd_sf"/>
</dbReference>
<keyword evidence="2" id="KW-0238">DNA-binding</keyword>
<proteinExistence type="predicted"/>
<dbReference type="EMBL" id="CP084204">
    <property type="protein sequence ID" value="UZX23417.1"/>
    <property type="molecule type" value="Genomic_DNA"/>
</dbReference>
<dbReference type="InterPro" id="IPR000524">
    <property type="entry name" value="Tscrpt_reg_HTH_GntR"/>
</dbReference>
<sequence length="183" mass="19957">MSHLAYATVEEVTGYDPDSDSDSDSDSGSGSDGGAGGIQRVRLRVLHPLKGEAPTTLTLGQGTGRDARGCSTSHDPLYPVLSQAGRELCVCRLRSTFEQWWVVTQPEYQRIAADLRRRISTGEFGPGERLPILPALCEEYGVSEVTVRNARGLLRNEGVVESRARAGTRVRPRPPVHRMAADR</sequence>
<evidence type="ECO:0000313" key="6">
    <source>
        <dbReference type="EMBL" id="UZX23417.1"/>
    </source>
</evidence>
<dbReference type="PANTHER" id="PTHR44846">
    <property type="entry name" value="MANNOSYL-D-GLYCERATE TRANSPORT/METABOLISM SYSTEM REPRESSOR MNGR-RELATED"/>
    <property type="match status" value="1"/>
</dbReference>
<dbReference type="InterPro" id="IPR050679">
    <property type="entry name" value="Bact_HTH_transcr_reg"/>
</dbReference>
<evidence type="ECO:0000256" key="4">
    <source>
        <dbReference type="SAM" id="MobiDB-lite"/>
    </source>
</evidence>
<dbReference type="InterPro" id="IPR036390">
    <property type="entry name" value="WH_DNA-bd_sf"/>
</dbReference>
<dbReference type="PANTHER" id="PTHR44846:SF17">
    <property type="entry name" value="GNTR-FAMILY TRANSCRIPTIONAL REGULATOR"/>
    <property type="match status" value="1"/>
</dbReference>
<keyword evidence="1" id="KW-0805">Transcription regulation</keyword>
<dbReference type="Pfam" id="PF00392">
    <property type="entry name" value="GntR"/>
    <property type="match status" value="1"/>
</dbReference>
<feature type="region of interest" description="Disordered" evidence="4">
    <location>
        <begin position="10"/>
        <end position="37"/>
    </location>
</feature>
<name>A0ABY6R0G6_9ACTN</name>
<protein>
    <submittedName>
        <fullName evidence="6">Winged helix-turn-helix domain-containing protein</fullName>
    </submittedName>
</protein>
<evidence type="ECO:0000256" key="2">
    <source>
        <dbReference type="ARBA" id="ARBA00023125"/>
    </source>
</evidence>
<dbReference type="SUPFAM" id="SSF46785">
    <property type="entry name" value="Winged helix' DNA-binding domain"/>
    <property type="match status" value="1"/>
</dbReference>
<evidence type="ECO:0000256" key="1">
    <source>
        <dbReference type="ARBA" id="ARBA00023015"/>
    </source>
</evidence>
<reference evidence="6" key="1">
    <citation type="submission" date="2021-09" db="EMBL/GenBank/DDBJ databases">
        <title>Complete genome sequence and metabolic characterization of Streptomyces tanashiensis DSM 731 the producer of antibacterial Kalafungin and diverse secondary metabolites.</title>
        <authorList>
            <person name="Abbasi M.N."/>
            <person name="Anwar M.N."/>
            <person name="Alam K."/>
            <person name="Shoaib M."/>
            <person name="Lin Z."/>
            <person name="Hayat M."/>
            <person name="Ali M.I."/>
            <person name="Malik H.M.T."/>
            <person name="Ahmed I."/>
            <person name="Li A."/>
            <person name="Hailong Wang H."/>
            <person name="Zhang Y."/>
        </authorList>
    </citation>
    <scope>NUCLEOTIDE SEQUENCE</scope>
    <source>
        <strain evidence="6">Kala</strain>
    </source>
</reference>
<dbReference type="SMART" id="SM00345">
    <property type="entry name" value="HTH_GNTR"/>
    <property type="match status" value="1"/>
</dbReference>